<comment type="subcellular location">
    <subcellularLocation>
        <location evidence="1">Nucleus</location>
    </subcellularLocation>
</comment>
<comment type="caution">
    <text evidence="6">The sequence shown here is derived from an EMBL/GenBank/DDBJ whole genome shotgun (WGS) entry which is preliminary data.</text>
</comment>
<dbReference type="GO" id="GO:1990904">
    <property type="term" value="C:ribonucleoprotein complex"/>
    <property type="evidence" value="ECO:0007669"/>
    <property type="project" value="UniProtKB-KW"/>
</dbReference>
<dbReference type="Pfam" id="PF01423">
    <property type="entry name" value="LSM"/>
    <property type="match status" value="1"/>
</dbReference>
<dbReference type="InterPro" id="IPR047575">
    <property type="entry name" value="Sm"/>
</dbReference>
<dbReference type="PROSITE" id="PS52002">
    <property type="entry name" value="SM"/>
    <property type="match status" value="1"/>
</dbReference>
<evidence type="ECO:0000256" key="2">
    <source>
        <dbReference type="ARBA" id="ARBA00023242"/>
    </source>
</evidence>
<evidence type="ECO:0000256" key="4">
    <source>
        <dbReference type="SAM" id="MobiDB-lite"/>
    </source>
</evidence>
<protein>
    <submittedName>
        <fullName evidence="6">Small nuclear ribonucleoprotein Sm D1</fullName>
    </submittedName>
</protein>
<gene>
    <name evidence="6" type="ORF">RNJ44_04947</name>
</gene>
<dbReference type="SMART" id="SM00651">
    <property type="entry name" value="Sm"/>
    <property type="match status" value="1"/>
</dbReference>
<dbReference type="InterPro" id="IPR001163">
    <property type="entry name" value="Sm_dom_euk/arc"/>
</dbReference>
<sequence>MGVKLVNFLKKLRNEQVTLELKNGTTVWGTLQSVSSQMNVTITDVVLSLPKTQTGGVSGGAGALASMYLVDKANKKPDNTTEDGVSLQYMNIRGNTIRQIILPDSLNLDSLLVDESQMKRLKRTSNQPAESSYRKRRNEFSNGPAKRMKRGV</sequence>
<evidence type="ECO:0000313" key="7">
    <source>
        <dbReference type="Proteomes" id="UP001623330"/>
    </source>
</evidence>
<dbReference type="InterPro" id="IPR010920">
    <property type="entry name" value="LSM_dom_sf"/>
</dbReference>
<dbReference type="InterPro" id="IPR027141">
    <property type="entry name" value="LSm4/Sm_D1/D3"/>
</dbReference>
<name>A0ABR4NWI0_9SACH</name>
<dbReference type="Gene3D" id="2.30.30.100">
    <property type="match status" value="1"/>
</dbReference>
<proteinExistence type="predicted"/>
<evidence type="ECO:0000256" key="1">
    <source>
        <dbReference type="ARBA" id="ARBA00004123"/>
    </source>
</evidence>
<keyword evidence="3 6" id="KW-0687">Ribonucleoprotein</keyword>
<keyword evidence="2" id="KW-0539">Nucleus</keyword>
<organism evidence="6 7">
    <name type="scientific">Nakaseomyces bracarensis</name>
    <dbReference type="NCBI Taxonomy" id="273131"/>
    <lineage>
        <taxon>Eukaryota</taxon>
        <taxon>Fungi</taxon>
        <taxon>Dikarya</taxon>
        <taxon>Ascomycota</taxon>
        <taxon>Saccharomycotina</taxon>
        <taxon>Saccharomycetes</taxon>
        <taxon>Saccharomycetales</taxon>
        <taxon>Saccharomycetaceae</taxon>
        <taxon>Nakaseomyces</taxon>
    </lineage>
</organism>
<evidence type="ECO:0000313" key="6">
    <source>
        <dbReference type="EMBL" id="KAL3233031.1"/>
    </source>
</evidence>
<evidence type="ECO:0000256" key="3">
    <source>
        <dbReference type="ARBA" id="ARBA00023274"/>
    </source>
</evidence>
<keyword evidence="7" id="KW-1185">Reference proteome</keyword>
<dbReference type="PANTHER" id="PTHR23338">
    <property type="entry name" value="SMALL NUCLEAR RIBONUCLEOPROTEIN SM"/>
    <property type="match status" value="1"/>
</dbReference>
<reference evidence="6 7" key="1">
    <citation type="submission" date="2024-05" db="EMBL/GenBank/DDBJ databases">
        <title>Long read based assembly of the Candida bracarensis genome reveals expanded adhesin content.</title>
        <authorList>
            <person name="Marcet-Houben M."/>
            <person name="Ksiezopolska E."/>
            <person name="Gabaldon T."/>
        </authorList>
    </citation>
    <scope>NUCLEOTIDE SEQUENCE [LARGE SCALE GENOMIC DNA]</scope>
    <source>
        <strain evidence="6 7">CBM6</strain>
    </source>
</reference>
<dbReference type="SUPFAM" id="SSF50182">
    <property type="entry name" value="Sm-like ribonucleoproteins"/>
    <property type="match status" value="1"/>
</dbReference>
<feature type="domain" description="Sm" evidence="5">
    <location>
        <begin position="4"/>
        <end position="106"/>
    </location>
</feature>
<dbReference type="Proteomes" id="UP001623330">
    <property type="component" value="Unassembled WGS sequence"/>
</dbReference>
<evidence type="ECO:0000259" key="5">
    <source>
        <dbReference type="PROSITE" id="PS52002"/>
    </source>
</evidence>
<accession>A0ABR4NWI0</accession>
<feature type="region of interest" description="Disordered" evidence="4">
    <location>
        <begin position="120"/>
        <end position="152"/>
    </location>
</feature>
<dbReference type="EMBL" id="JBEVYD010000005">
    <property type="protein sequence ID" value="KAL3233031.1"/>
    <property type="molecule type" value="Genomic_DNA"/>
</dbReference>